<sequence>MLSYQHAFHAGNLADLQKHAALAAMLDYLLRKDKPLSYVETHAGRGLYDLGSAEALKTGEAAQGILLHEAALAEDHPYRRALAAVRAQHGPRAYPGSPLLAATLLRPGDRLHLAELHPQEHAALVQALRGDNIRIHRQDGYALAQSLCPPEPRRGLMLVDPPYELKQDYIEIPRFLAAIHRAWNVGILALWYPVLTSGLHLPMLEALEQSFPEALRHEIRFPPVREGHRMVGSGLFVVNPPWGLAEEMARIDGWLAGPGRTG</sequence>
<dbReference type="STRING" id="555512.SAMN04487993_102071"/>
<dbReference type="EC" id="2.1.1.266" evidence="1"/>
<dbReference type="Pfam" id="PF04378">
    <property type="entry name" value="RsmJ"/>
    <property type="match status" value="1"/>
</dbReference>
<dbReference type="PANTHER" id="PTHR37426:SF1">
    <property type="entry name" value="RIBOSOMAL RNA LARGE SUBUNIT METHYLTRANSFERASE J"/>
    <property type="match status" value="1"/>
</dbReference>
<accession>A0A1G8RJS7</accession>
<protein>
    <recommendedName>
        <fullName evidence="1">Ribosomal RNA large subunit methyltransferase J</fullName>
        <ecNumber evidence="1">2.1.1.266</ecNumber>
    </recommendedName>
    <alternativeName>
        <fullName evidence="1">23S rRNA (adenine(2030)-N6)-methyltransferase</fullName>
    </alternativeName>
    <alternativeName>
        <fullName evidence="1">23S rRNA m6A2030 methyltransferase</fullName>
    </alternativeName>
</protein>
<feature type="binding site" evidence="1">
    <location>
        <position position="160"/>
    </location>
    <ligand>
        <name>S-adenosyl-L-methionine</name>
        <dbReference type="ChEBI" id="CHEBI:59789"/>
    </ligand>
</feature>
<evidence type="ECO:0000256" key="1">
    <source>
        <dbReference type="HAMAP-Rule" id="MF_00934"/>
    </source>
</evidence>
<dbReference type="InterPro" id="IPR007473">
    <property type="entry name" value="RlmJ"/>
</dbReference>
<dbReference type="GO" id="GO:0036307">
    <property type="term" value="F:23S rRNA (adenine(2030)-N(6))-methyltransferase activity"/>
    <property type="evidence" value="ECO:0007669"/>
    <property type="project" value="UniProtKB-UniRule"/>
</dbReference>
<feature type="binding site" evidence="1">
    <location>
        <position position="115"/>
    </location>
    <ligand>
        <name>S-adenosyl-L-methionine</name>
        <dbReference type="ChEBI" id="CHEBI:59789"/>
    </ligand>
</feature>
<dbReference type="InterPro" id="IPR029063">
    <property type="entry name" value="SAM-dependent_MTases_sf"/>
</dbReference>
<keyword evidence="1 2" id="KW-0489">Methyltransferase</keyword>
<dbReference type="OrthoDB" id="9791274at2"/>
<organism evidence="2 3">
    <name type="scientific">Salipiger marinus</name>
    <dbReference type="NCBI Taxonomy" id="555512"/>
    <lineage>
        <taxon>Bacteria</taxon>
        <taxon>Pseudomonadati</taxon>
        <taxon>Pseudomonadota</taxon>
        <taxon>Alphaproteobacteria</taxon>
        <taxon>Rhodobacterales</taxon>
        <taxon>Roseobacteraceae</taxon>
        <taxon>Salipiger</taxon>
    </lineage>
</organism>
<dbReference type="HAMAP" id="MF_00934">
    <property type="entry name" value="23SrRNA_methyltr_J"/>
    <property type="match status" value="1"/>
</dbReference>
<dbReference type="Proteomes" id="UP000199093">
    <property type="component" value="Unassembled WGS sequence"/>
</dbReference>
<feature type="binding site" evidence="1">
    <location>
        <begin position="139"/>
        <end position="140"/>
    </location>
    <ligand>
        <name>S-adenosyl-L-methionine</name>
        <dbReference type="ChEBI" id="CHEBI:59789"/>
    </ligand>
</feature>
<feature type="binding site" evidence="1">
    <location>
        <position position="42"/>
    </location>
    <ligand>
        <name>S-adenosyl-L-methionine</name>
        <dbReference type="ChEBI" id="CHEBI:59789"/>
    </ligand>
</feature>
<dbReference type="Gene3D" id="3.40.50.150">
    <property type="entry name" value="Vaccinia Virus protein VP39"/>
    <property type="match status" value="1"/>
</dbReference>
<dbReference type="EMBL" id="FNEJ01000020">
    <property type="protein sequence ID" value="SDJ17191.1"/>
    <property type="molecule type" value="Genomic_DNA"/>
</dbReference>
<dbReference type="GO" id="GO:0005829">
    <property type="term" value="C:cytosol"/>
    <property type="evidence" value="ECO:0007669"/>
    <property type="project" value="TreeGrafter"/>
</dbReference>
<feature type="binding site" evidence="1">
    <location>
        <position position="19"/>
    </location>
    <ligand>
        <name>S-adenosyl-L-methionine</name>
        <dbReference type="ChEBI" id="CHEBI:59789"/>
    </ligand>
</feature>
<reference evidence="2 3" key="1">
    <citation type="submission" date="2016-10" db="EMBL/GenBank/DDBJ databases">
        <authorList>
            <person name="de Groot N.N."/>
        </authorList>
    </citation>
    <scope>NUCLEOTIDE SEQUENCE [LARGE SCALE GENOMIC DNA]</scope>
    <source>
        <strain evidence="2 3">DSM 26424</strain>
    </source>
</reference>
<keyword evidence="1" id="KW-0949">S-adenosyl-L-methionine</keyword>
<feature type="active site" description="Proton acceptor" evidence="1">
    <location>
        <position position="160"/>
    </location>
</feature>
<dbReference type="GO" id="GO:0003723">
    <property type="term" value="F:RNA binding"/>
    <property type="evidence" value="ECO:0007669"/>
    <property type="project" value="UniProtKB-UniRule"/>
</dbReference>
<evidence type="ECO:0000313" key="2">
    <source>
        <dbReference type="EMBL" id="SDJ17191.1"/>
    </source>
</evidence>
<comment type="subunit">
    <text evidence="1">Monomer.</text>
</comment>
<comment type="function">
    <text evidence="1">Specifically methylates the adenine in position 2030 of 23S rRNA.</text>
</comment>
<dbReference type="RefSeq" id="WP_089850142.1">
    <property type="nucleotide sequence ID" value="NZ_FNEJ01000020.1"/>
</dbReference>
<name>A0A1G8RJS7_9RHOB</name>
<feature type="binding site" evidence="1">
    <location>
        <position position="97"/>
    </location>
    <ligand>
        <name>S-adenosyl-L-methionine</name>
        <dbReference type="ChEBI" id="CHEBI:59789"/>
    </ligand>
</feature>
<dbReference type="PANTHER" id="PTHR37426">
    <property type="entry name" value="RIBOSOMAL RNA LARGE SUBUNIT METHYLTRANSFERASE J"/>
    <property type="match status" value="1"/>
</dbReference>
<dbReference type="AlphaFoldDB" id="A0A1G8RJS7"/>
<comment type="catalytic activity">
    <reaction evidence="1">
        <text>adenosine(2030) in 23S rRNA + S-adenosyl-L-methionine = N(6)-methyladenosine(2030) in 23S rRNA + S-adenosyl-L-homocysteine + H(+)</text>
        <dbReference type="Rhea" id="RHEA:43736"/>
        <dbReference type="Rhea" id="RHEA-COMP:10668"/>
        <dbReference type="Rhea" id="RHEA-COMP:10669"/>
        <dbReference type="ChEBI" id="CHEBI:15378"/>
        <dbReference type="ChEBI" id="CHEBI:57856"/>
        <dbReference type="ChEBI" id="CHEBI:59789"/>
        <dbReference type="ChEBI" id="CHEBI:74411"/>
        <dbReference type="ChEBI" id="CHEBI:74449"/>
        <dbReference type="EC" id="2.1.1.266"/>
    </reaction>
</comment>
<gene>
    <name evidence="1" type="primary">rlmJ</name>
    <name evidence="2" type="ORF">SAMN04487993_102071</name>
</gene>
<dbReference type="SUPFAM" id="SSF53335">
    <property type="entry name" value="S-adenosyl-L-methionine-dependent methyltransferases"/>
    <property type="match status" value="1"/>
</dbReference>
<keyword evidence="3" id="KW-1185">Reference proteome</keyword>
<dbReference type="GO" id="GO:0070475">
    <property type="term" value="P:rRNA base methylation"/>
    <property type="evidence" value="ECO:0007669"/>
    <property type="project" value="UniProtKB-UniRule"/>
</dbReference>
<keyword evidence="1 2" id="KW-0808">Transferase</keyword>
<evidence type="ECO:0000313" key="3">
    <source>
        <dbReference type="Proteomes" id="UP000199093"/>
    </source>
</evidence>
<proteinExistence type="inferred from homology"/>
<keyword evidence="1" id="KW-0698">rRNA processing</keyword>
<comment type="similarity">
    <text evidence="1">Belongs to the RlmJ family.</text>
</comment>
<keyword evidence="1" id="KW-0694">RNA-binding</keyword>
<feature type="site" description="Interaction with substrate rRNA" evidence="1">
    <location>
        <position position="4"/>
    </location>
</feature>